<evidence type="ECO:0000256" key="5">
    <source>
        <dbReference type="ARBA" id="ARBA00023136"/>
    </source>
</evidence>
<dbReference type="RefSeq" id="WP_264283586.1">
    <property type="nucleotide sequence ID" value="NZ_CP107006.1"/>
</dbReference>
<evidence type="ECO:0000256" key="6">
    <source>
        <dbReference type="SAM" id="Phobius"/>
    </source>
</evidence>
<dbReference type="InterPro" id="IPR003838">
    <property type="entry name" value="ABC3_permease_C"/>
</dbReference>
<dbReference type="PANTHER" id="PTHR30572:SF18">
    <property type="entry name" value="ABC-TYPE MACROLIDE FAMILY EXPORT SYSTEM PERMEASE COMPONENT 2"/>
    <property type="match status" value="1"/>
</dbReference>
<evidence type="ECO:0000256" key="1">
    <source>
        <dbReference type="ARBA" id="ARBA00004651"/>
    </source>
</evidence>
<dbReference type="InterPro" id="IPR050250">
    <property type="entry name" value="Macrolide_Exporter_MacB"/>
</dbReference>
<reference evidence="9" key="1">
    <citation type="submission" date="2022-10" db="EMBL/GenBank/DDBJ databases">
        <title>Chitinophaga sp. nov., isolated from soil.</title>
        <authorList>
            <person name="Jeon C.O."/>
        </authorList>
    </citation>
    <scope>NUCLEOTIDE SEQUENCE</scope>
    <source>
        <strain evidence="9">R8</strain>
    </source>
</reference>
<feature type="transmembrane region" description="Helical" evidence="6">
    <location>
        <begin position="21"/>
        <end position="44"/>
    </location>
</feature>
<dbReference type="PANTHER" id="PTHR30572">
    <property type="entry name" value="MEMBRANE COMPONENT OF TRANSPORTER-RELATED"/>
    <property type="match status" value="1"/>
</dbReference>
<dbReference type="InterPro" id="IPR025857">
    <property type="entry name" value="MacB_PCD"/>
</dbReference>
<evidence type="ECO:0000259" key="7">
    <source>
        <dbReference type="Pfam" id="PF02687"/>
    </source>
</evidence>
<keyword evidence="3 6" id="KW-0812">Transmembrane</keyword>
<dbReference type="EMBL" id="CP107006">
    <property type="protein sequence ID" value="UYQ95914.1"/>
    <property type="molecule type" value="Genomic_DNA"/>
</dbReference>
<feature type="transmembrane region" description="Helical" evidence="6">
    <location>
        <begin position="330"/>
        <end position="357"/>
    </location>
</feature>
<evidence type="ECO:0000313" key="9">
    <source>
        <dbReference type="EMBL" id="UYQ95914.1"/>
    </source>
</evidence>
<evidence type="ECO:0000256" key="2">
    <source>
        <dbReference type="ARBA" id="ARBA00022475"/>
    </source>
</evidence>
<proteinExistence type="predicted"/>
<protein>
    <submittedName>
        <fullName evidence="9">ABC transporter permease</fullName>
    </submittedName>
</protein>
<evidence type="ECO:0000256" key="4">
    <source>
        <dbReference type="ARBA" id="ARBA00022989"/>
    </source>
</evidence>
<evidence type="ECO:0000256" key="3">
    <source>
        <dbReference type="ARBA" id="ARBA00022692"/>
    </source>
</evidence>
<keyword evidence="4 6" id="KW-1133">Transmembrane helix</keyword>
<feature type="domain" description="ABC3 transporter permease C-terminal" evidence="7">
    <location>
        <begin position="291"/>
        <end position="404"/>
    </location>
</feature>
<evidence type="ECO:0000259" key="8">
    <source>
        <dbReference type="Pfam" id="PF12704"/>
    </source>
</evidence>
<keyword evidence="2" id="KW-1003">Cell membrane</keyword>
<keyword evidence="5 6" id="KW-0472">Membrane</keyword>
<feature type="transmembrane region" description="Helical" evidence="6">
    <location>
        <begin position="280"/>
        <end position="303"/>
    </location>
</feature>
<name>A0ABY6J8B7_9BACT</name>
<sequence>MLKNYFKIAIAVLKRRKFFTFISLFGISLTLTILMSLTSLYDFFADPGYPDTKRARTLYIPRIMLTNPEKGWTNSGPMSYYFYKTYISKLATPEFAVMTTEGGTFNTYLGTKKVAIAVKHTNADFFRAFDFDFLEGKAYGQQQVDNSEKVAVISQGLKERYFGDISNVVGKDIHADSDKFRVIGVVKDAPGSDRYTSGDMYLPFTVGKSDLTGTRLHGGYLMTLVARSEAEVPAMQREFQAMASKLKGDGDMSQVDVHADPYMVSFTRGIMRTKAGGDGYLKFMIIIYSGLFLFMLLPTLNLVNVNASRIMERSSEIGVRKAFGASSNVLAIQFVIENLILTLIGGLIGLLFSWIAITIFNTNGFIPNADLTLNLKVLFISLLMCLVFGLLSGVYPAWRMSRLQVVRALKAV</sequence>
<comment type="subcellular location">
    <subcellularLocation>
        <location evidence="1">Cell membrane</location>
        <topology evidence="1">Multi-pass membrane protein</topology>
    </subcellularLocation>
</comment>
<accession>A0ABY6J8B7</accession>
<feature type="domain" description="MacB-like periplasmic core" evidence="8">
    <location>
        <begin position="20"/>
        <end position="241"/>
    </location>
</feature>
<dbReference type="Pfam" id="PF02687">
    <property type="entry name" value="FtsX"/>
    <property type="match status" value="1"/>
</dbReference>
<dbReference type="Pfam" id="PF12704">
    <property type="entry name" value="MacB_PCD"/>
    <property type="match status" value="1"/>
</dbReference>
<keyword evidence="10" id="KW-1185">Reference proteome</keyword>
<feature type="transmembrane region" description="Helical" evidence="6">
    <location>
        <begin position="377"/>
        <end position="398"/>
    </location>
</feature>
<evidence type="ECO:0000313" key="10">
    <source>
        <dbReference type="Proteomes" id="UP001162741"/>
    </source>
</evidence>
<dbReference type="Proteomes" id="UP001162741">
    <property type="component" value="Chromosome"/>
</dbReference>
<gene>
    <name evidence="9" type="ORF">MKQ68_12465</name>
</gene>
<organism evidence="9 10">
    <name type="scientific">Chitinophaga horti</name>
    <dbReference type="NCBI Taxonomy" id="2920382"/>
    <lineage>
        <taxon>Bacteria</taxon>
        <taxon>Pseudomonadati</taxon>
        <taxon>Bacteroidota</taxon>
        <taxon>Chitinophagia</taxon>
        <taxon>Chitinophagales</taxon>
        <taxon>Chitinophagaceae</taxon>
        <taxon>Chitinophaga</taxon>
    </lineage>
</organism>